<name>A0A7I4F470_PHYPA</name>
<evidence type="ECO:0000313" key="6">
    <source>
        <dbReference type="EnsemblPlants" id="Pp3c14_24300V3.12"/>
    </source>
</evidence>
<reference evidence="6 7" key="2">
    <citation type="journal article" date="2018" name="Plant J.">
        <title>The Physcomitrella patens chromosome-scale assembly reveals moss genome structure and evolution.</title>
        <authorList>
            <person name="Lang D."/>
            <person name="Ullrich K.K."/>
            <person name="Murat F."/>
            <person name="Fuchs J."/>
            <person name="Jenkins J."/>
            <person name="Haas F.B."/>
            <person name="Piednoel M."/>
            <person name="Gundlach H."/>
            <person name="Van Bel M."/>
            <person name="Meyberg R."/>
            <person name="Vives C."/>
            <person name="Morata J."/>
            <person name="Symeonidi A."/>
            <person name="Hiss M."/>
            <person name="Muchero W."/>
            <person name="Kamisugi Y."/>
            <person name="Saleh O."/>
            <person name="Blanc G."/>
            <person name="Decker E.L."/>
            <person name="van Gessel N."/>
            <person name="Grimwood J."/>
            <person name="Hayes R.D."/>
            <person name="Graham S.W."/>
            <person name="Gunter L.E."/>
            <person name="McDaniel S.F."/>
            <person name="Hoernstein S.N.W."/>
            <person name="Larsson A."/>
            <person name="Li F.W."/>
            <person name="Perroud P.F."/>
            <person name="Phillips J."/>
            <person name="Ranjan P."/>
            <person name="Rokshar D.S."/>
            <person name="Rothfels C.J."/>
            <person name="Schneider L."/>
            <person name="Shu S."/>
            <person name="Stevenson D.W."/>
            <person name="Thummler F."/>
            <person name="Tillich M."/>
            <person name="Villarreal Aguilar J.C."/>
            <person name="Widiez T."/>
            <person name="Wong G.K."/>
            <person name="Wymore A."/>
            <person name="Zhang Y."/>
            <person name="Zimmer A.D."/>
            <person name="Quatrano R.S."/>
            <person name="Mayer K.F.X."/>
            <person name="Goodstein D."/>
            <person name="Casacuberta J.M."/>
            <person name="Vandepoele K."/>
            <person name="Reski R."/>
            <person name="Cuming A.C."/>
            <person name="Tuskan G.A."/>
            <person name="Maumus F."/>
            <person name="Salse J."/>
            <person name="Schmutz J."/>
            <person name="Rensing S.A."/>
        </authorList>
    </citation>
    <scope>NUCLEOTIDE SEQUENCE [LARGE SCALE GENOMIC DNA]</scope>
    <source>
        <strain evidence="6 7">cv. Gransden 2004</strain>
    </source>
</reference>
<keyword evidence="7" id="KW-1185">Reference proteome</keyword>
<evidence type="ECO:0000256" key="4">
    <source>
        <dbReference type="RuleBase" id="RU003704"/>
    </source>
</evidence>
<dbReference type="InterPro" id="IPR002173">
    <property type="entry name" value="Carboh/pur_kinase_PfkB_CS"/>
</dbReference>
<dbReference type="EMBL" id="ABEU02000014">
    <property type="status" value="NOT_ANNOTATED_CDS"/>
    <property type="molecule type" value="Genomic_DNA"/>
</dbReference>
<dbReference type="FunCoup" id="A0A7I4F470">
    <property type="interactions" value="1342"/>
</dbReference>
<reference evidence="6" key="3">
    <citation type="submission" date="2020-12" db="UniProtKB">
        <authorList>
            <consortium name="EnsemblPlants"/>
        </authorList>
    </citation>
    <scope>IDENTIFICATION</scope>
</reference>
<dbReference type="Pfam" id="PF00294">
    <property type="entry name" value="PfkB"/>
    <property type="match status" value="1"/>
</dbReference>
<dbReference type="Gene3D" id="3.40.1190.20">
    <property type="match status" value="1"/>
</dbReference>
<accession>A0A7I4F470</accession>
<dbReference type="FunFam" id="3.40.1190.20:FF:000025">
    <property type="entry name" value="Putative sugar kinase slr0537"/>
    <property type="match status" value="1"/>
</dbReference>
<protein>
    <recommendedName>
        <fullName evidence="5">Carbohydrate kinase PfkB domain-containing protein</fullName>
    </recommendedName>
</protein>
<proteinExistence type="inferred from homology"/>
<evidence type="ECO:0000256" key="2">
    <source>
        <dbReference type="ARBA" id="ARBA00022679"/>
    </source>
</evidence>
<dbReference type="Gramene" id="Pp3c14_24300V3.6">
    <property type="protein sequence ID" value="Pp3c14_24300V3.6"/>
    <property type="gene ID" value="Pp3c14_24300"/>
</dbReference>
<comment type="similarity">
    <text evidence="1 4">Belongs to the carbohydrate kinase PfkB family.</text>
</comment>
<dbReference type="InterPro" id="IPR002139">
    <property type="entry name" value="Ribo/fructo_kinase"/>
</dbReference>
<dbReference type="SUPFAM" id="SSF53613">
    <property type="entry name" value="Ribokinase-like"/>
    <property type="match status" value="1"/>
</dbReference>
<dbReference type="Proteomes" id="UP000006727">
    <property type="component" value="Chromosome 14"/>
</dbReference>
<reference evidence="6 7" key="1">
    <citation type="journal article" date="2008" name="Science">
        <title>The Physcomitrella genome reveals evolutionary insights into the conquest of land by plants.</title>
        <authorList>
            <person name="Rensing S."/>
            <person name="Lang D."/>
            <person name="Zimmer A."/>
            <person name="Terry A."/>
            <person name="Salamov A."/>
            <person name="Shapiro H."/>
            <person name="Nishiyama T."/>
            <person name="Perroud P.-F."/>
            <person name="Lindquist E."/>
            <person name="Kamisugi Y."/>
            <person name="Tanahashi T."/>
            <person name="Sakakibara K."/>
            <person name="Fujita T."/>
            <person name="Oishi K."/>
            <person name="Shin-I T."/>
            <person name="Kuroki Y."/>
            <person name="Toyoda A."/>
            <person name="Suzuki Y."/>
            <person name="Hashimoto A."/>
            <person name="Yamaguchi K."/>
            <person name="Sugano A."/>
            <person name="Kohara Y."/>
            <person name="Fujiyama A."/>
            <person name="Anterola A."/>
            <person name="Aoki S."/>
            <person name="Ashton N."/>
            <person name="Barbazuk W.B."/>
            <person name="Barker E."/>
            <person name="Bennetzen J."/>
            <person name="Bezanilla M."/>
            <person name="Blankenship R."/>
            <person name="Cho S.H."/>
            <person name="Dutcher S."/>
            <person name="Estelle M."/>
            <person name="Fawcett J.A."/>
            <person name="Gundlach H."/>
            <person name="Hanada K."/>
            <person name="Heyl A."/>
            <person name="Hicks K.A."/>
            <person name="Hugh J."/>
            <person name="Lohr M."/>
            <person name="Mayer K."/>
            <person name="Melkozernov A."/>
            <person name="Murata T."/>
            <person name="Nelson D."/>
            <person name="Pils B."/>
            <person name="Prigge M."/>
            <person name="Reiss B."/>
            <person name="Renner T."/>
            <person name="Rombauts S."/>
            <person name="Rushton P."/>
            <person name="Sanderfoot A."/>
            <person name="Schween G."/>
            <person name="Shiu S.-H."/>
            <person name="Stueber K."/>
            <person name="Theodoulou F.L."/>
            <person name="Tu H."/>
            <person name="Van de Peer Y."/>
            <person name="Verrier P.J."/>
            <person name="Waters E."/>
            <person name="Wood A."/>
            <person name="Yang L."/>
            <person name="Cove D."/>
            <person name="Cuming A."/>
            <person name="Hasebe M."/>
            <person name="Lucas S."/>
            <person name="Mishler D.B."/>
            <person name="Reski R."/>
            <person name="Grigoriev I."/>
            <person name="Quatrano R.S."/>
            <person name="Boore J.L."/>
        </authorList>
    </citation>
    <scope>NUCLEOTIDE SEQUENCE [LARGE SCALE GENOMIC DNA]</scope>
    <source>
        <strain evidence="6 7">cv. Gransden 2004</strain>
    </source>
</reference>
<dbReference type="OrthoDB" id="415590at2759"/>
<dbReference type="InterPro" id="IPR011611">
    <property type="entry name" value="PfkB_dom"/>
</dbReference>
<dbReference type="PRINTS" id="PR00990">
    <property type="entry name" value="RIBOKINASE"/>
</dbReference>
<dbReference type="EnsemblPlants" id="Pp3c14_24300V3.5">
    <property type="protein sequence ID" value="Pp3c14_24300V3.5"/>
    <property type="gene ID" value="Pp3c14_24300"/>
</dbReference>
<dbReference type="PANTHER" id="PTHR43320:SF3">
    <property type="entry name" value="CARBOHYDRATE KINASE PFKB DOMAIN-CONTAINING PROTEIN"/>
    <property type="match status" value="1"/>
</dbReference>
<dbReference type="InterPro" id="IPR052700">
    <property type="entry name" value="Carb_kinase_PfkB-like"/>
</dbReference>
<evidence type="ECO:0000256" key="1">
    <source>
        <dbReference type="ARBA" id="ARBA00010688"/>
    </source>
</evidence>
<evidence type="ECO:0000256" key="3">
    <source>
        <dbReference type="ARBA" id="ARBA00022777"/>
    </source>
</evidence>
<feature type="domain" description="Carbohydrate kinase PfkB" evidence="5">
    <location>
        <begin position="173"/>
        <end position="451"/>
    </location>
</feature>
<dbReference type="PROSITE" id="PS00584">
    <property type="entry name" value="PFKB_KINASES_2"/>
    <property type="match status" value="1"/>
</dbReference>
<dbReference type="RefSeq" id="XP_024395389.1">
    <property type="nucleotide sequence ID" value="XM_024539621.2"/>
</dbReference>
<dbReference type="GO" id="GO:0016301">
    <property type="term" value="F:kinase activity"/>
    <property type="evidence" value="ECO:0000318"/>
    <property type="project" value="GO_Central"/>
</dbReference>
<gene>
    <name evidence="6" type="primary">LOC112291758</name>
</gene>
<organism evidence="6 7">
    <name type="scientific">Physcomitrium patens</name>
    <name type="common">Spreading-leaved earth moss</name>
    <name type="synonym">Physcomitrella patens</name>
    <dbReference type="NCBI Taxonomy" id="3218"/>
    <lineage>
        <taxon>Eukaryota</taxon>
        <taxon>Viridiplantae</taxon>
        <taxon>Streptophyta</taxon>
        <taxon>Embryophyta</taxon>
        <taxon>Bryophyta</taxon>
        <taxon>Bryophytina</taxon>
        <taxon>Bryopsida</taxon>
        <taxon>Funariidae</taxon>
        <taxon>Funariales</taxon>
        <taxon>Funariaceae</taxon>
        <taxon>Physcomitrium</taxon>
    </lineage>
</organism>
<sequence>MAAVANLSSFTLGSLLQQQPSGSSGGGKASTQINPSTQFPLLSPVFTCCRASLNYRRNSFVQGGHKVLFMIQKLSSACNCHGRLQHFVCNSVDESSESAASQVNSDAQRAEEQPYGIPEKRVPEHWGVVGLGQAMVDFSGIIGDDFLKELGLVKGTRKVVNHEERGKVLRALDGRNYKLSAGGSLSNTLVALARLGVASSHNSAQNVAMTGSVGSDALGDFYRTKLLRANVHFLSQPVVGGTTGTVIVLTTPDAQRTMLSYQGMSSIVNFDSVLADAIAKSRVLVVEGYLWEINQTIEAIAQACETARQQGVLVALTASDVSCVTRHRQQFWDVMCQSSDILFANADEARALCALGNDCTPEQATKHLNQFCSLVSVTDGARGSYIGLRGEVFFIPPAPCVPVDTCGAGDAYAAGILYGLLRGMPDVRGMGDLAARVAAVVVGQQGARLKEEAALELAESVNSFSDALDNRITVLMGMKDEVKSQKTSNV</sequence>
<dbReference type="GeneID" id="112291758"/>
<dbReference type="CDD" id="cd01168">
    <property type="entry name" value="adenosine_kinase"/>
    <property type="match status" value="1"/>
</dbReference>
<evidence type="ECO:0000259" key="5">
    <source>
        <dbReference type="Pfam" id="PF00294"/>
    </source>
</evidence>
<dbReference type="PANTHER" id="PTHR43320">
    <property type="entry name" value="SUGAR KINASE"/>
    <property type="match status" value="1"/>
</dbReference>
<keyword evidence="2 4" id="KW-0808">Transferase</keyword>
<keyword evidence="3 4" id="KW-0418">Kinase</keyword>
<dbReference type="RefSeq" id="XP_024395388.1">
    <property type="nucleotide sequence ID" value="XM_024539620.2"/>
</dbReference>
<dbReference type="InterPro" id="IPR029056">
    <property type="entry name" value="Ribokinase-like"/>
</dbReference>
<dbReference type="Gramene" id="Pp3c14_24300V3.12">
    <property type="protein sequence ID" value="Pp3c14_24300V3.12"/>
    <property type="gene ID" value="Pp3c14_24300"/>
</dbReference>
<dbReference type="EnsemblPlants" id="Pp3c14_24300V3.6">
    <property type="protein sequence ID" value="Pp3c14_24300V3.6"/>
    <property type="gene ID" value="Pp3c14_24300"/>
</dbReference>
<dbReference type="EnsemblPlants" id="Pp3c14_24300V3.12">
    <property type="protein sequence ID" value="Pp3c14_24300V3.12"/>
    <property type="gene ID" value="Pp3c14_24300"/>
</dbReference>
<evidence type="ECO:0000313" key="7">
    <source>
        <dbReference type="Proteomes" id="UP000006727"/>
    </source>
</evidence>
<dbReference type="Gramene" id="Pp3c14_24300V3.5">
    <property type="protein sequence ID" value="Pp3c14_24300V3.5"/>
    <property type="gene ID" value="Pp3c14_24300"/>
</dbReference>
<dbReference type="OMA" id="SSACNCH"/>
<dbReference type="KEGG" id="ppp:112291758"/>
<dbReference type="AlphaFoldDB" id="A0A7I4F470"/>